<comment type="caution">
    <text evidence="3">The sequence shown here is derived from an EMBL/GenBank/DDBJ whole genome shotgun (WGS) entry which is preliminary data.</text>
</comment>
<reference evidence="3 4" key="1">
    <citation type="journal article" date="2019" name="Int. J. Syst. Evol. Microbiol.">
        <title>The Global Catalogue of Microorganisms (GCM) 10K type strain sequencing project: providing services to taxonomists for standard genome sequencing and annotation.</title>
        <authorList>
            <consortium name="The Broad Institute Genomics Platform"/>
            <consortium name="The Broad Institute Genome Sequencing Center for Infectious Disease"/>
            <person name="Wu L."/>
            <person name="Ma J."/>
        </authorList>
    </citation>
    <scope>NUCLEOTIDE SEQUENCE [LARGE SCALE GENOMIC DNA]</scope>
    <source>
        <strain evidence="3 4">RDMS1</strain>
    </source>
</reference>
<sequence>MGVESQTENQATGELASLQNTLDSEQVTFSDTLADEIEAAVDETSSLHRYDYVVGVVSNYFIKENHVHFDIVHRNTPLHCVIFEQRRSSVTTDLEEGMKVAITGDVGFHAPKNYCSIEATNVVVIEENRPQRFYEKIPMFVLIVLVGLFLILLLFGGYLVLS</sequence>
<feature type="domain" description="OB-fold nucleic acid binding" evidence="2">
    <location>
        <begin position="33"/>
        <end position="121"/>
    </location>
</feature>
<keyword evidence="4" id="KW-1185">Reference proteome</keyword>
<dbReference type="Proteomes" id="UP001596417">
    <property type="component" value="Unassembled WGS sequence"/>
</dbReference>
<name>A0ABD5YP67_9EURY</name>
<keyword evidence="1" id="KW-1133">Transmembrane helix</keyword>
<dbReference type="AlphaFoldDB" id="A0ABD5YP67"/>
<keyword evidence="1" id="KW-0812">Transmembrane</keyword>
<feature type="transmembrane region" description="Helical" evidence="1">
    <location>
        <begin position="139"/>
        <end position="161"/>
    </location>
</feature>
<dbReference type="EMBL" id="JBHTAX010000001">
    <property type="protein sequence ID" value="MFC7189602.1"/>
    <property type="molecule type" value="Genomic_DNA"/>
</dbReference>
<dbReference type="GeneID" id="76199163"/>
<dbReference type="CDD" id="cd04489">
    <property type="entry name" value="ExoVII_LU_OBF"/>
    <property type="match status" value="1"/>
</dbReference>
<organism evidence="3 4">
    <name type="scientific">Halocatena marina</name>
    <dbReference type="NCBI Taxonomy" id="2934937"/>
    <lineage>
        <taxon>Archaea</taxon>
        <taxon>Methanobacteriati</taxon>
        <taxon>Methanobacteriota</taxon>
        <taxon>Stenosarchaea group</taxon>
        <taxon>Halobacteria</taxon>
        <taxon>Halobacteriales</taxon>
        <taxon>Natronomonadaceae</taxon>
        <taxon>Halocatena</taxon>
    </lineage>
</organism>
<evidence type="ECO:0000259" key="2">
    <source>
        <dbReference type="Pfam" id="PF13742"/>
    </source>
</evidence>
<dbReference type="RefSeq" id="WP_248905726.1">
    <property type="nucleotide sequence ID" value="NZ_CP109979.1"/>
</dbReference>
<accession>A0ABD5YP67</accession>
<evidence type="ECO:0000313" key="4">
    <source>
        <dbReference type="Proteomes" id="UP001596417"/>
    </source>
</evidence>
<protein>
    <submittedName>
        <fullName evidence="3">Exodeoxyribonuclease VII large subunit</fullName>
    </submittedName>
</protein>
<proteinExistence type="predicted"/>
<keyword evidence="1" id="KW-0472">Membrane</keyword>
<evidence type="ECO:0000313" key="3">
    <source>
        <dbReference type="EMBL" id="MFC7189602.1"/>
    </source>
</evidence>
<dbReference type="Pfam" id="PF13742">
    <property type="entry name" value="tRNA_anti_2"/>
    <property type="match status" value="1"/>
</dbReference>
<evidence type="ECO:0000256" key="1">
    <source>
        <dbReference type="SAM" id="Phobius"/>
    </source>
</evidence>
<dbReference type="InterPro" id="IPR025824">
    <property type="entry name" value="OB-fold_nuc-bd_dom"/>
</dbReference>
<gene>
    <name evidence="3" type="ORF">ACFQL7_06855</name>
</gene>